<protein>
    <submittedName>
        <fullName evidence="1">Uncharacterized protein</fullName>
    </submittedName>
</protein>
<evidence type="ECO:0000313" key="1">
    <source>
        <dbReference type="EMBL" id="RAH71862.1"/>
    </source>
</evidence>
<gene>
    <name evidence="1" type="ORF">BO66DRAFT_41619</name>
</gene>
<dbReference type="EMBL" id="KZ824946">
    <property type="protein sequence ID" value="RAH71862.1"/>
    <property type="molecule type" value="Genomic_DNA"/>
</dbReference>
<dbReference type="Proteomes" id="UP000249661">
    <property type="component" value="Unassembled WGS sequence"/>
</dbReference>
<evidence type="ECO:0000313" key="2">
    <source>
        <dbReference type="Proteomes" id="UP000249661"/>
    </source>
</evidence>
<keyword evidence="2" id="KW-1185">Reference proteome</keyword>
<name>A0ACD1HE32_9EURO</name>
<accession>A0ACD1HE32</accession>
<reference evidence="1" key="1">
    <citation type="submission" date="2018-02" db="EMBL/GenBank/DDBJ databases">
        <title>The genomes of Aspergillus section Nigri reveals drivers in fungal speciation.</title>
        <authorList>
            <consortium name="DOE Joint Genome Institute"/>
            <person name="Vesth T.C."/>
            <person name="Nybo J."/>
            <person name="Theobald S."/>
            <person name="Brandl J."/>
            <person name="Frisvad J.C."/>
            <person name="Nielsen K.F."/>
            <person name="Lyhne E.K."/>
            <person name="Kogle M.E."/>
            <person name="Kuo A."/>
            <person name="Riley R."/>
            <person name="Clum A."/>
            <person name="Nolan M."/>
            <person name="Lipzen A."/>
            <person name="Salamov A."/>
            <person name="Henrissat B."/>
            <person name="Wiebenga A."/>
            <person name="De vries R.P."/>
            <person name="Grigoriev I.V."/>
            <person name="Mortensen U.H."/>
            <person name="Andersen M.R."/>
            <person name="Baker S.E."/>
        </authorList>
    </citation>
    <scope>NUCLEOTIDE SEQUENCE</scope>
    <source>
        <strain evidence="1">CBS 121060</strain>
    </source>
</reference>
<organism evidence="1 2">
    <name type="scientific">Aspergillus aculeatinus CBS 121060</name>
    <dbReference type="NCBI Taxonomy" id="1448322"/>
    <lineage>
        <taxon>Eukaryota</taxon>
        <taxon>Fungi</taxon>
        <taxon>Dikarya</taxon>
        <taxon>Ascomycota</taxon>
        <taxon>Pezizomycotina</taxon>
        <taxon>Eurotiomycetes</taxon>
        <taxon>Eurotiomycetidae</taxon>
        <taxon>Eurotiales</taxon>
        <taxon>Aspergillaceae</taxon>
        <taxon>Aspergillus</taxon>
        <taxon>Aspergillus subgen. Circumdati</taxon>
    </lineage>
</organism>
<proteinExistence type="predicted"/>
<sequence length="109" mass="11714">MLSMLGLAKPILHHPSYRTCRREMPSSSGPSPGPRTPIRHSSLSPALNNRFVSGNCRRLKKNGKNPGGTGASVSPSPRYLHDAACHHAGYLRLASNDFVGMEVSFCSVA</sequence>